<evidence type="ECO:0000256" key="2">
    <source>
        <dbReference type="ARBA" id="ARBA00022448"/>
    </source>
</evidence>
<feature type="domain" description="TonB-dependent receptor-like beta-barrel" evidence="12">
    <location>
        <begin position="384"/>
        <end position="828"/>
    </location>
</feature>
<feature type="domain" description="TonB-dependent receptor plug" evidence="13">
    <location>
        <begin position="143"/>
        <end position="251"/>
    </location>
</feature>
<proteinExistence type="inferred from homology"/>
<dbReference type="SUPFAM" id="SSF49464">
    <property type="entry name" value="Carboxypeptidase regulatory domain-like"/>
    <property type="match status" value="1"/>
</dbReference>
<gene>
    <name evidence="14" type="ORF">AsAng_0024820</name>
</gene>
<dbReference type="Gene3D" id="2.60.40.1120">
    <property type="entry name" value="Carboxypeptidase-like, regulatory domain"/>
    <property type="match status" value="1"/>
</dbReference>
<dbReference type="Gene3D" id="2.170.130.10">
    <property type="entry name" value="TonB-dependent receptor, plug domain"/>
    <property type="match status" value="1"/>
</dbReference>
<dbReference type="InterPro" id="IPR037066">
    <property type="entry name" value="Plug_dom_sf"/>
</dbReference>
<dbReference type="PROSITE" id="PS52016">
    <property type="entry name" value="TONB_DEPENDENT_REC_3"/>
    <property type="match status" value="1"/>
</dbReference>
<dbReference type="InterPro" id="IPR012910">
    <property type="entry name" value="Plug_dom"/>
</dbReference>
<protein>
    <submittedName>
        <fullName evidence="14">TonB-dependent receptor</fullName>
    </submittedName>
</protein>
<keyword evidence="7 10" id="KW-0472">Membrane</keyword>
<keyword evidence="15" id="KW-1185">Reference proteome</keyword>
<evidence type="ECO:0000256" key="6">
    <source>
        <dbReference type="ARBA" id="ARBA00023077"/>
    </source>
</evidence>
<dbReference type="SUPFAM" id="SSF56935">
    <property type="entry name" value="Porins"/>
    <property type="match status" value="1"/>
</dbReference>
<name>A0A915YEQ5_9BACT</name>
<comment type="subcellular location">
    <subcellularLocation>
        <location evidence="1 10">Cell outer membrane</location>
        <topology evidence="1 10">Multi-pass membrane protein</topology>
    </subcellularLocation>
</comment>
<comment type="similarity">
    <text evidence="10 11">Belongs to the TonB-dependent receptor family.</text>
</comment>
<evidence type="ECO:0000256" key="3">
    <source>
        <dbReference type="ARBA" id="ARBA00022452"/>
    </source>
</evidence>
<dbReference type="PANTHER" id="PTHR30069">
    <property type="entry name" value="TONB-DEPENDENT OUTER MEMBRANE RECEPTOR"/>
    <property type="match status" value="1"/>
</dbReference>
<keyword evidence="5" id="KW-0732">Signal</keyword>
<keyword evidence="3 10" id="KW-1134">Transmembrane beta strand</keyword>
<keyword evidence="6 11" id="KW-0798">TonB box</keyword>
<sequence>MKIFCSIILIFFSYSFVFGWTEINGGIRGIVTNAESGQVIRGATIKLVPFEGNGKEKRSFSKDAGEFIFTDIKPGVYNLECTAFGFKTTRIIGIQVREDRTKLAYFKLSRGYAAEVTNIYSYAALAAKQKTAIETGASTTESIENTPATVYVVTAEEIEQQGYMGINELLRDIPEIEIQDRYASQDYNSVSARGVHGNEKVLILIDGIRYSSMVNSKYALLENYNIRYAERVEIILGPASALYGADAYMGVINIITKEGKKGEQFSLTGSYGMNHTTSNAFQFGVGNDDVSFSMSGGFYYSEGAKLNDYYLDEFRFYNKKYLQDGAILNSPVDQEGNMQTLPIKPFDMSRFAYFVEGKLEFKKWKIGIFHNQEQHSSAVSTKSHYSPYWAESRFGSSLTGLNIEHVFLPKRSSKWTLKSVLNGTLMFTPTNSKYINAFSNYKDAYSIGSDFGVRLTETFNYKISKRHKLAFGMTMQHSITLPKSDDVPHQNNNPFLPFSMANTPDYDIYYLGTDYTDLDGNSLKIYQDFYYIRRIILGAFAEYRLNLNKKFLLTLGLRFDQIIDISEYSPNKEARAYNTLNPRLGLIYKPFNNFNIKLFYGEGFLQPAPEQKYEHFGTFFPVQDAAGNNTHITGGFWHVPNEDLLPEKVRTTEFSGKYGKGDFSIGLNTYFNLIENAIVSRTNYEKPMFVGIPATATEQSVNSDIPTITYGTTLRADYRLVFGQEEQVQLKIHASYSYADGKMEGLEYLPFTAKHTLKAGLLFQWKSFSISNNILYRSASYNNGSIDIDGELIQAGNPAFVVWNLFAKYSFAKQKKAKVNLFVKVNNVLNNQYYHTTDNSTISLGASPQDPIRFIGGFTVDFGG</sequence>
<dbReference type="RefSeq" id="WP_264792914.1">
    <property type="nucleotide sequence ID" value="NZ_AP026867.1"/>
</dbReference>
<evidence type="ECO:0000256" key="1">
    <source>
        <dbReference type="ARBA" id="ARBA00004571"/>
    </source>
</evidence>
<evidence type="ECO:0000256" key="5">
    <source>
        <dbReference type="ARBA" id="ARBA00022729"/>
    </source>
</evidence>
<dbReference type="Pfam" id="PF00593">
    <property type="entry name" value="TonB_dep_Rec_b-barrel"/>
    <property type="match status" value="1"/>
</dbReference>
<dbReference type="GO" id="GO:0015344">
    <property type="term" value="F:siderophore uptake transmembrane transporter activity"/>
    <property type="evidence" value="ECO:0007669"/>
    <property type="project" value="TreeGrafter"/>
</dbReference>
<accession>A0A915YEQ5</accession>
<dbReference type="Pfam" id="PF07715">
    <property type="entry name" value="Plug"/>
    <property type="match status" value="1"/>
</dbReference>
<dbReference type="KEGG" id="aup:AsAng_0024820"/>
<evidence type="ECO:0000256" key="11">
    <source>
        <dbReference type="RuleBase" id="RU003357"/>
    </source>
</evidence>
<keyword evidence="2 10" id="KW-0813">Transport</keyword>
<dbReference type="GO" id="GO:0009279">
    <property type="term" value="C:cell outer membrane"/>
    <property type="evidence" value="ECO:0007669"/>
    <property type="project" value="UniProtKB-SubCell"/>
</dbReference>
<dbReference type="InterPro" id="IPR036942">
    <property type="entry name" value="Beta-barrel_TonB_sf"/>
</dbReference>
<evidence type="ECO:0000256" key="8">
    <source>
        <dbReference type="ARBA" id="ARBA00023170"/>
    </source>
</evidence>
<dbReference type="Pfam" id="PF13620">
    <property type="entry name" value="CarboxypepD_reg"/>
    <property type="match status" value="1"/>
</dbReference>
<dbReference type="AlphaFoldDB" id="A0A915YEQ5"/>
<dbReference type="EMBL" id="AP026867">
    <property type="protein sequence ID" value="BDS11768.1"/>
    <property type="molecule type" value="Genomic_DNA"/>
</dbReference>
<dbReference type="Gene3D" id="2.40.170.20">
    <property type="entry name" value="TonB-dependent receptor, beta-barrel domain"/>
    <property type="match status" value="1"/>
</dbReference>
<evidence type="ECO:0000256" key="4">
    <source>
        <dbReference type="ARBA" id="ARBA00022692"/>
    </source>
</evidence>
<evidence type="ECO:0000259" key="13">
    <source>
        <dbReference type="Pfam" id="PF07715"/>
    </source>
</evidence>
<dbReference type="GO" id="GO:0044718">
    <property type="term" value="P:siderophore transmembrane transport"/>
    <property type="evidence" value="ECO:0007669"/>
    <property type="project" value="TreeGrafter"/>
</dbReference>
<evidence type="ECO:0000256" key="10">
    <source>
        <dbReference type="PROSITE-ProRule" id="PRU01360"/>
    </source>
</evidence>
<dbReference type="Proteomes" id="UP001060919">
    <property type="component" value="Chromosome"/>
</dbReference>
<reference evidence="14" key="1">
    <citation type="submission" date="2022-09" db="EMBL/GenBank/DDBJ databases">
        <title>Aureispira anguillicida sp. nov., isolated from Leptocephalus of Japanese eel Anguilla japonica.</title>
        <authorList>
            <person name="Yuasa K."/>
            <person name="Mekata T."/>
            <person name="Ikunari K."/>
        </authorList>
    </citation>
    <scope>NUCLEOTIDE SEQUENCE</scope>
    <source>
        <strain evidence="14">EL160426</strain>
    </source>
</reference>
<dbReference type="InterPro" id="IPR039426">
    <property type="entry name" value="TonB-dep_rcpt-like"/>
</dbReference>
<keyword evidence="9 10" id="KW-0998">Cell outer membrane</keyword>
<dbReference type="InterPro" id="IPR000531">
    <property type="entry name" value="Beta-barrel_TonB"/>
</dbReference>
<evidence type="ECO:0000313" key="15">
    <source>
        <dbReference type="Proteomes" id="UP001060919"/>
    </source>
</evidence>
<keyword evidence="4 10" id="KW-0812">Transmembrane</keyword>
<dbReference type="PANTHER" id="PTHR30069:SF29">
    <property type="entry name" value="HEMOGLOBIN AND HEMOGLOBIN-HAPTOGLOBIN-BINDING PROTEIN 1-RELATED"/>
    <property type="match status" value="1"/>
</dbReference>
<evidence type="ECO:0000313" key="14">
    <source>
        <dbReference type="EMBL" id="BDS11768.1"/>
    </source>
</evidence>
<keyword evidence="8 14" id="KW-0675">Receptor</keyword>
<evidence type="ECO:0000259" key="12">
    <source>
        <dbReference type="Pfam" id="PF00593"/>
    </source>
</evidence>
<evidence type="ECO:0000256" key="7">
    <source>
        <dbReference type="ARBA" id="ARBA00023136"/>
    </source>
</evidence>
<organism evidence="14 15">
    <name type="scientific">Aureispira anguillae</name>
    <dbReference type="NCBI Taxonomy" id="2864201"/>
    <lineage>
        <taxon>Bacteria</taxon>
        <taxon>Pseudomonadati</taxon>
        <taxon>Bacteroidota</taxon>
        <taxon>Saprospiria</taxon>
        <taxon>Saprospirales</taxon>
        <taxon>Saprospiraceae</taxon>
        <taxon>Aureispira</taxon>
    </lineage>
</organism>
<evidence type="ECO:0000256" key="9">
    <source>
        <dbReference type="ARBA" id="ARBA00023237"/>
    </source>
</evidence>
<dbReference type="InterPro" id="IPR008969">
    <property type="entry name" value="CarboxyPept-like_regulatory"/>
</dbReference>